<feature type="domain" description="Glycoside hydrolase family 5" evidence="9">
    <location>
        <begin position="82"/>
        <end position="261"/>
    </location>
</feature>
<dbReference type="PANTHER" id="PTHR31451">
    <property type="match status" value="1"/>
</dbReference>
<dbReference type="InterPro" id="IPR013783">
    <property type="entry name" value="Ig-like_fold"/>
</dbReference>
<dbReference type="SUPFAM" id="SSF49265">
    <property type="entry name" value="Fibronectin type III"/>
    <property type="match status" value="1"/>
</dbReference>
<dbReference type="PANTHER" id="PTHR31451:SF39">
    <property type="entry name" value="MANNAN ENDO-1,4-BETA-MANNOSIDASE 1"/>
    <property type="match status" value="1"/>
</dbReference>
<dbReference type="EMBL" id="CP036349">
    <property type="protein sequence ID" value="QDV74067.1"/>
    <property type="molecule type" value="Genomic_DNA"/>
</dbReference>
<evidence type="ECO:0000256" key="1">
    <source>
        <dbReference type="ARBA" id="ARBA00001678"/>
    </source>
</evidence>
<feature type="chain" id="PRO_5021954021" description="mannan endo-1,4-beta-mannosidase" evidence="8">
    <location>
        <begin position="23"/>
        <end position="614"/>
    </location>
</feature>
<dbReference type="AlphaFoldDB" id="A0A518K8H1"/>
<dbReference type="InterPro" id="IPR036116">
    <property type="entry name" value="FN3_sf"/>
</dbReference>
<gene>
    <name evidence="10" type="ORF">Spa11_22660</name>
</gene>
<organism evidence="10 11">
    <name type="scientific">Botrimarina mediterranea</name>
    <dbReference type="NCBI Taxonomy" id="2528022"/>
    <lineage>
        <taxon>Bacteria</taxon>
        <taxon>Pseudomonadati</taxon>
        <taxon>Planctomycetota</taxon>
        <taxon>Planctomycetia</taxon>
        <taxon>Pirellulales</taxon>
        <taxon>Lacipirellulaceae</taxon>
        <taxon>Botrimarina</taxon>
    </lineage>
</organism>
<evidence type="ECO:0000259" key="9">
    <source>
        <dbReference type="Pfam" id="PF26410"/>
    </source>
</evidence>
<accession>A0A518K8H1</accession>
<evidence type="ECO:0000256" key="3">
    <source>
        <dbReference type="ARBA" id="ARBA00012706"/>
    </source>
</evidence>
<sequence length="614" mass="67209" precursor="true">MTPLPALLTLSTLLFFGTLACGADSAFKHFVTRQGDQLYDGDEPLRFISWNIPNLHNVEDAFTFLGESPWRWPNDYEIADALESTRQMGGTAVRTYVLSVKREGSDMGDHVHVLAPGEFNEEAFQALDRVLAIANQKGVRVFIPLVDQWHWWGGIRQYEAFRDKPDDSFWTDPQLIADFKRTIDHLINRRNTVTGQLYKDDKAILCWETGNEIDAPASWTKEIAAYIKSLDGNHLVMDGRSLHGVPEWSLEDPNVDIVTTHHYPGPKPIPEAVRQAIADAAGKKPYLVGEVGFIPNDEMRQVFDDAIQSKAIGVLVWSLRFRNRDGGFYAHSEPAAEGRYKAYHWPGFASGDAYDESALLEMMRAKAYEIRDQSVPELPAPKPAELLPIEDPARLSWRGSTGASSYVVQRSSSAEGPWQAIAEGVDDAALYYRPQYADASATPGQSYYYRVVAKNASGAAVPSNMVGPVTPATHALVDELASLELIASTDGDVAADAGNARTVQEDPSRLSLSPGASVTYAVPGPVVSTTVYAFGGDAAAPRVTVSLDAADDPVPLSTTIKTPNRPAGDYGYLTPTLVEAMTEDRQGRLVTITAPETVPGPIQLSRVEIRYDAP</sequence>
<dbReference type="GO" id="GO:0005576">
    <property type="term" value="C:extracellular region"/>
    <property type="evidence" value="ECO:0007669"/>
    <property type="project" value="UniProtKB-SubCell"/>
</dbReference>
<dbReference type="CDD" id="cd00063">
    <property type="entry name" value="FN3"/>
    <property type="match status" value="1"/>
</dbReference>
<feature type="signal peptide" evidence="8">
    <location>
        <begin position="1"/>
        <end position="22"/>
    </location>
</feature>
<keyword evidence="7" id="KW-0326">Glycosidase</keyword>
<proteinExistence type="predicted"/>
<protein>
    <recommendedName>
        <fullName evidence="3">mannan endo-1,4-beta-mannosidase</fullName>
        <ecNumber evidence="3">3.2.1.78</ecNumber>
    </recommendedName>
</protein>
<evidence type="ECO:0000256" key="2">
    <source>
        <dbReference type="ARBA" id="ARBA00004613"/>
    </source>
</evidence>
<reference evidence="10 11" key="1">
    <citation type="submission" date="2019-02" db="EMBL/GenBank/DDBJ databases">
        <title>Deep-cultivation of Planctomycetes and their phenomic and genomic characterization uncovers novel biology.</title>
        <authorList>
            <person name="Wiegand S."/>
            <person name="Jogler M."/>
            <person name="Boedeker C."/>
            <person name="Pinto D."/>
            <person name="Vollmers J."/>
            <person name="Rivas-Marin E."/>
            <person name="Kohn T."/>
            <person name="Peeters S.H."/>
            <person name="Heuer A."/>
            <person name="Rast P."/>
            <person name="Oberbeckmann S."/>
            <person name="Bunk B."/>
            <person name="Jeske O."/>
            <person name="Meyerdierks A."/>
            <person name="Storesund J.E."/>
            <person name="Kallscheuer N."/>
            <person name="Luecker S."/>
            <person name="Lage O.M."/>
            <person name="Pohl T."/>
            <person name="Merkel B.J."/>
            <person name="Hornburger P."/>
            <person name="Mueller R.-W."/>
            <person name="Bruemmer F."/>
            <person name="Labrenz M."/>
            <person name="Spormann A.M."/>
            <person name="Op den Camp H."/>
            <person name="Overmann J."/>
            <person name="Amann R."/>
            <person name="Jetten M.S.M."/>
            <person name="Mascher T."/>
            <person name="Medema M.H."/>
            <person name="Devos D.P."/>
            <person name="Kaster A.-K."/>
            <person name="Ovreas L."/>
            <person name="Rohde M."/>
            <person name="Galperin M.Y."/>
            <person name="Jogler C."/>
        </authorList>
    </citation>
    <scope>NUCLEOTIDE SEQUENCE [LARGE SCALE GENOMIC DNA]</scope>
    <source>
        <strain evidence="10 11">Spa11</strain>
    </source>
</reference>
<evidence type="ECO:0000256" key="7">
    <source>
        <dbReference type="ARBA" id="ARBA00023295"/>
    </source>
</evidence>
<dbReference type="Gene3D" id="2.60.40.10">
    <property type="entry name" value="Immunoglobulins"/>
    <property type="match status" value="1"/>
</dbReference>
<dbReference type="EC" id="3.2.1.78" evidence="3"/>
<dbReference type="Proteomes" id="UP000316426">
    <property type="component" value="Chromosome"/>
</dbReference>
<dbReference type="Pfam" id="PF26410">
    <property type="entry name" value="GH5_mannosidase"/>
    <property type="match status" value="1"/>
</dbReference>
<keyword evidence="11" id="KW-1185">Reference proteome</keyword>
<dbReference type="InterPro" id="IPR003961">
    <property type="entry name" value="FN3_dom"/>
</dbReference>
<evidence type="ECO:0000256" key="6">
    <source>
        <dbReference type="ARBA" id="ARBA00022801"/>
    </source>
</evidence>
<keyword evidence="4" id="KW-0964">Secreted</keyword>
<dbReference type="InterPro" id="IPR001547">
    <property type="entry name" value="Glyco_hydro_5"/>
</dbReference>
<evidence type="ECO:0000256" key="8">
    <source>
        <dbReference type="SAM" id="SignalP"/>
    </source>
</evidence>
<evidence type="ECO:0000256" key="5">
    <source>
        <dbReference type="ARBA" id="ARBA00022729"/>
    </source>
</evidence>
<comment type="subcellular location">
    <subcellularLocation>
        <location evidence="2">Secreted</location>
    </subcellularLocation>
</comment>
<evidence type="ECO:0000313" key="10">
    <source>
        <dbReference type="EMBL" id="QDV74067.1"/>
    </source>
</evidence>
<dbReference type="InterPro" id="IPR017853">
    <property type="entry name" value="GH"/>
</dbReference>
<dbReference type="GO" id="GO:0016985">
    <property type="term" value="F:mannan endo-1,4-beta-mannosidase activity"/>
    <property type="evidence" value="ECO:0007669"/>
    <property type="project" value="TreeGrafter"/>
</dbReference>
<keyword evidence="5 8" id="KW-0732">Signal</keyword>
<dbReference type="SUPFAM" id="SSF51445">
    <property type="entry name" value="(Trans)glycosidases"/>
    <property type="match status" value="1"/>
</dbReference>
<dbReference type="InterPro" id="IPR045053">
    <property type="entry name" value="MAN-like"/>
</dbReference>
<dbReference type="RefSeq" id="WP_145112145.1">
    <property type="nucleotide sequence ID" value="NZ_CP036349.1"/>
</dbReference>
<evidence type="ECO:0000256" key="4">
    <source>
        <dbReference type="ARBA" id="ARBA00022525"/>
    </source>
</evidence>
<name>A0A518K8H1_9BACT</name>
<comment type="catalytic activity">
    <reaction evidence="1">
        <text>Random hydrolysis of (1-&gt;4)-beta-D-mannosidic linkages in mannans, galactomannans and glucomannans.</text>
        <dbReference type="EC" id="3.2.1.78"/>
    </reaction>
</comment>
<dbReference type="Gene3D" id="3.20.20.80">
    <property type="entry name" value="Glycosidases"/>
    <property type="match status" value="1"/>
</dbReference>
<dbReference type="KEGG" id="bmei:Spa11_22660"/>
<dbReference type="GO" id="GO:0000272">
    <property type="term" value="P:polysaccharide catabolic process"/>
    <property type="evidence" value="ECO:0007669"/>
    <property type="project" value="InterPro"/>
</dbReference>
<keyword evidence="6" id="KW-0378">Hydrolase</keyword>
<evidence type="ECO:0000313" key="11">
    <source>
        <dbReference type="Proteomes" id="UP000316426"/>
    </source>
</evidence>